<sequence>MVVSIFSYT</sequence>
<dbReference type="Gramene" id="ONIVA06G10590.1">
    <property type="protein sequence ID" value="ONIVA06G10590.1"/>
    <property type="gene ID" value="ONIVA06G10590"/>
</dbReference>
<reference evidence="1" key="2">
    <citation type="submission" date="2018-04" db="EMBL/GenBank/DDBJ databases">
        <title>OnivRS2 (Oryza nivara Reference Sequence Version 2).</title>
        <authorList>
            <person name="Zhang J."/>
            <person name="Kudrna D."/>
            <person name="Lee S."/>
            <person name="Talag J."/>
            <person name="Rajasekar S."/>
            <person name="Welchert J."/>
            <person name="Hsing Y.-I."/>
            <person name="Wing R.A."/>
        </authorList>
    </citation>
    <scope>NUCLEOTIDE SEQUENCE [LARGE SCALE GENOMIC DNA]</scope>
    <source>
        <strain evidence="1">SL10</strain>
    </source>
</reference>
<accession>A0A0G2KBP7</accession>
<proteinExistence type="predicted"/>
<evidence type="ECO:0000313" key="2">
    <source>
        <dbReference type="Proteomes" id="UP000006591"/>
    </source>
</evidence>
<keyword evidence="2" id="KW-1185">Reference proteome</keyword>
<evidence type="ECO:0000313" key="1">
    <source>
        <dbReference type="EnsemblPlants" id="ONIVA06G10590.1"/>
    </source>
</evidence>
<reference evidence="1" key="1">
    <citation type="submission" date="2015-06" db="UniProtKB">
        <authorList>
            <consortium name="EnsemblPlants"/>
        </authorList>
    </citation>
    <scope>IDENTIFICATION</scope>
    <source>
        <strain evidence="1">SL10</strain>
    </source>
</reference>
<name>A0A0G2KBP7_ORYNI</name>
<organism evidence="1">
    <name type="scientific">Oryza nivara</name>
    <name type="common">Indian wild rice</name>
    <name type="synonym">Oryza sativa f. spontanea</name>
    <dbReference type="NCBI Taxonomy" id="4536"/>
    <lineage>
        <taxon>Eukaryota</taxon>
        <taxon>Viridiplantae</taxon>
        <taxon>Streptophyta</taxon>
        <taxon>Embryophyta</taxon>
        <taxon>Tracheophyta</taxon>
        <taxon>Spermatophyta</taxon>
        <taxon>Magnoliopsida</taxon>
        <taxon>Liliopsida</taxon>
        <taxon>Poales</taxon>
        <taxon>Poaceae</taxon>
        <taxon>BOP clade</taxon>
        <taxon>Oryzoideae</taxon>
        <taxon>Oryzeae</taxon>
        <taxon>Oryzinae</taxon>
        <taxon>Oryza</taxon>
    </lineage>
</organism>
<dbReference type="EnsemblPlants" id="ONIVA06G10590.1">
    <property type="protein sequence ID" value="ONIVA06G10590.1"/>
    <property type="gene ID" value="ONIVA06G10590"/>
</dbReference>
<dbReference type="Proteomes" id="UP000006591">
    <property type="component" value="Chromosome 6"/>
</dbReference>
<protein>
    <submittedName>
        <fullName evidence="1">Uncharacterized protein</fullName>
    </submittedName>
</protein>